<dbReference type="Proteomes" id="UP000278475">
    <property type="component" value="Unassembled WGS sequence"/>
</dbReference>
<evidence type="ECO:0000313" key="4">
    <source>
        <dbReference type="Proteomes" id="UP000278475"/>
    </source>
</evidence>
<name>A0A497EN70_9CREN</name>
<dbReference type="EMBL" id="QMQX01000067">
    <property type="protein sequence ID" value="RLE52120.1"/>
    <property type="molecule type" value="Genomic_DNA"/>
</dbReference>
<sequence length="133" mass="14724">MNKRAQTKLIEALIVLALVTYTSSAISSLRLQIDSASGHDLILKDISSSTLLTLEQSGLLYKAAITRDFELVYDTISKIIPENIAFKLIVLDAKNHLTLFSRQQTAFNQDSCSSSSFKVLNVIFVLEVSKIES</sequence>
<reference evidence="3 4" key="1">
    <citation type="submission" date="2018-06" db="EMBL/GenBank/DDBJ databases">
        <title>Extensive metabolic versatility and redundancy in microbially diverse, dynamic hydrothermal sediments.</title>
        <authorList>
            <person name="Dombrowski N."/>
            <person name="Teske A."/>
            <person name="Baker B.J."/>
        </authorList>
    </citation>
    <scope>NUCLEOTIDE SEQUENCE [LARGE SCALE GENOMIC DNA]</scope>
    <source>
        <strain evidence="2">B34_G17</strain>
        <strain evidence="1">B66_G16</strain>
    </source>
</reference>
<dbReference type="AlphaFoldDB" id="A0A497EN70"/>
<accession>A0A497EN70</accession>
<organism evidence="1 4">
    <name type="scientific">Thermoproteota archaeon</name>
    <dbReference type="NCBI Taxonomy" id="2056631"/>
    <lineage>
        <taxon>Archaea</taxon>
        <taxon>Thermoproteota</taxon>
    </lineage>
</organism>
<evidence type="ECO:0000313" key="2">
    <source>
        <dbReference type="EMBL" id="RLE52120.1"/>
    </source>
</evidence>
<dbReference type="EMBL" id="QMQV01000064">
    <property type="protein sequence ID" value="RLE48646.1"/>
    <property type="molecule type" value="Genomic_DNA"/>
</dbReference>
<dbReference type="Proteomes" id="UP000272051">
    <property type="component" value="Unassembled WGS sequence"/>
</dbReference>
<evidence type="ECO:0000313" key="3">
    <source>
        <dbReference type="Proteomes" id="UP000272051"/>
    </source>
</evidence>
<protein>
    <submittedName>
        <fullName evidence="1">Uncharacterized protein</fullName>
    </submittedName>
</protein>
<comment type="caution">
    <text evidence="1">The sequence shown here is derived from an EMBL/GenBank/DDBJ whole genome shotgun (WGS) entry which is preliminary data.</text>
</comment>
<evidence type="ECO:0000313" key="1">
    <source>
        <dbReference type="EMBL" id="RLE48646.1"/>
    </source>
</evidence>
<gene>
    <name evidence="1" type="ORF">DRJ31_06770</name>
    <name evidence="2" type="ORF">DRJ33_04510</name>
</gene>
<proteinExistence type="predicted"/>